<dbReference type="PANTHER" id="PTHR43711:SF26">
    <property type="entry name" value="SENSOR HISTIDINE KINASE RCSC"/>
    <property type="match status" value="1"/>
</dbReference>
<gene>
    <name evidence="9" type="ORF">OIHEL45_07245</name>
</gene>
<dbReference type="InterPro" id="IPR036097">
    <property type="entry name" value="HisK_dim/P_sf"/>
</dbReference>
<evidence type="ECO:0000256" key="3">
    <source>
        <dbReference type="ARBA" id="ARBA00022553"/>
    </source>
</evidence>
<proteinExistence type="predicted"/>
<evidence type="ECO:0000256" key="7">
    <source>
        <dbReference type="SAM" id="Phobius"/>
    </source>
</evidence>
<dbReference type="SUPFAM" id="SSF55874">
    <property type="entry name" value="ATPase domain of HSP90 chaperone/DNA topoisomerase II/histidine kinase"/>
    <property type="match status" value="1"/>
</dbReference>
<dbReference type="InterPro" id="IPR050736">
    <property type="entry name" value="Sensor_HK_Regulatory"/>
</dbReference>
<feature type="transmembrane region" description="Helical" evidence="7">
    <location>
        <begin position="183"/>
        <end position="205"/>
    </location>
</feature>
<dbReference type="Gene3D" id="1.10.287.130">
    <property type="match status" value="1"/>
</dbReference>
<keyword evidence="7" id="KW-0472">Membrane</keyword>
<comment type="catalytic activity">
    <reaction evidence="1">
        <text>ATP + protein L-histidine = ADP + protein N-phospho-L-histidine.</text>
        <dbReference type="EC" id="2.7.13.3"/>
    </reaction>
</comment>
<name>A0ABM9XAM9_9RHOB</name>
<keyword evidence="7" id="KW-0812">Transmembrane</keyword>
<feature type="transmembrane region" description="Helical" evidence="7">
    <location>
        <begin position="6"/>
        <end position="25"/>
    </location>
</feature>
<evidence type="ECO:0000256" key="5">
    <source>
        <dbReference type="ARBA" id="ARBA00022777"/>
    </source>
</evidence>
<organism evidence="9 10">
    <name type="scientific">Sulfitobacter indolifex HEL-45</name>
    <dbReference type="NCBI Taxonomy" id="391624"/>
    <lineage>
        <taxon>Bacteria</taxon>
        <taxon>Pseudomonadati</taxon>
        <taxon>Pseudomonadota</taxon>
        <taxon>Alphaproteobacteria</taxon>
        <taxon>Rhodobacterales</taxon>
        <taxon>Roseobacteraceae</taxon>
        <taxon>Sulfitobacter</taxon>
    </lineage>
</organism>
<dbReference type="InterPro" id="IPR003661">
    <property type="entry name" value="HisK_dim/P_dom"/>
</dbReference>
<dbReference type="PRINTS" id="PR00344">
    <property type="entry name" value="BCTRLSENSOR"/>
</dbReference>
<dbReference type="Pfam" id="PF02518">
    <property type="entry name" value="HATPase_c"/>
    <property type="match status" value="1"/>
</dbReference>
<protein>
    <recommendedName>
        <fullName evidence="2">histidine kinase</fullName>
        <ecNumber evidence="2">2.7.13.3</ecNumber>
    </recommendedName>
</protein>
<feature type="transmembrane region" description="Helical" evidence="7">
    <location>
        <begin position="97"/>
        <end position="115"/>
    </location>
</feature>
<dbReference type="InterPro" id="IPR031621">
    <property type="entry name" value="HisKA_7TM"/>
</dbReference>
<evidence type="ECO:0000256" key="1">
    <source>
        <dbReference type="ARBA" id="ARBA00000085"/>
    </source>
</evidence>
<dbReference type="Pfam" id="PF16927">
    <property type="entry name" value="HisKA_7TM"/>
    <property type="match status" value="1"/>
</dbReference>
<dbReference type="InterPro" id="IPR005467">
    <property type="entry name" value="His_kinase_dom"/>
</dbReference>
<comment type="caution">
    <text evidence="9">The sequence shown here is derived from an EMBL/GenBank/DDBJ whole genome shotgun (WGS) entry which is preliminary data.</text>
</comment>
<evidence type="ECO:0000313" key="9">
    <source>
        <dbReference type="EMBL" id="EDQ06593.1"/>
    </source>
</evidence>
<dbReference type="InterPro" id="IPR036890">
    <property type="entry name" value="HATPase_C_sf"/>
</dbReference>
<dbReference type="Pfam" id="PF00512">
    <property type="entry name" value="HisKA"/>
    <property type="match status" value="1"/>
</dbReference>
<dbReference type="SMART" id="SM00387">
    <property type="entry name" value="HATPase_c"/>
    <property type="match status" value="1"/>
</dbReference>
<feature type="transmembrane region" description="Helical" evidence="7">
    <location>
        <begin position="69"/>
        <end position="90"/>
    </location>
</feature>
<dbReference type="EC" id="2.7.13.3" evidence="2"/>
<accession>A0ABM9XAM9</accession>
<feature type="transmembrane region" description="Helical" evidence="7">
    <location>
        <begin position="37"/>
        <end position="57"/>
    </location>
</feature>
<keyword evidence="3" id="KW-0597">Phosphoprotein</keyword>
<feature type="domain" description="Histidine kinase" evidence="8">
    <location>
        <begin position="359"/>
        <end position="578"/>
    </location>
</feature>
<dbReference type="SUPFAM" id="SSF47384">
    <property type="entry name" value="Homodimeric domain of signal transducing histidine kinase"/>
    <property type="match status" value="1"/>
</dbReference>
<keyword evidence="4" id="KW-0808">Transferase</keyword>
<dbReference type="PROSITE" id="PS50109">
    <property type="entry name" value="HIS_KIN"/>
    <property type="match status" value="1"/>
</dbReference>
<evidence type="ECO:0000313" key="10">
    <source>
        <dbReference type="Proteomes" id="UP000003257"/>
    </source>
</evidence>
<dbReference type="InterPro" id="IPR003594">
    <property type="entry name" value="HATPase_dom"/>
</dbReference>
<reference evidence="9 10" key="1">
    <citation type="submission" date="2007-11" db="EMBL/GenBank/DDBJ databases">
        <authorList>
            <person name="Wagner-Dobler I."/>
            <person name="Ferriera S."/>
            <person name="Johnson J."/>
            <person name="Kravitz S."/>
            <person name="Beeson K."/>
            <person name="Sutton G."/>
            <person name="Rogers Y.-H."/>
            <person name="Friedman R."/>
            <person name="Frazier M."/>
            <person name="Venter J.C."/>
        </authorList>
    </citation>
    <scope>NUCLEOTIDE SEQUENCE [LARGE SCALE GENOMIC DNA]</scope>
    <source>
        <strain evidence="9 10">HEL-45</strain>
    </source>
</reference>
<dbReference type="Proteomes" id="UP000003257">
    <property type="component" value="Unassembled WGS sequence"/>
</dbReference>
<keyword evidence="7" id="KW-1133">Transmembrane helix</keyword>
<dbReference type="EMBL" id="ABID01000001">
    <property type="protein sequence ID" value="EDQ06593.1"/>
    <property type="molecule type" value="Genomic_DNA"/>
</dbReference>
<evidence type="ECO:0000259" key="8">
    <source>
        <dbReference type="PROSITE" id="PS50109"/>
    </source>
</evidence>
<dbReference type="CDD" id="cd00082">
    <property type="entry name" value="HisKA"/>
    <property type="match status" value="1"/>
</dbReference>
<sequence>MDVASPAIQLVIVTATLVTGLGVWVRGHSSLPGKHWFLSAIVAMDLWLLSVGIELSAPSATCAFAISRWSWIGFVLLPTFWAFFLYEYALGAKVPRWLVPLGVVIAPALITSAAVTTDWHQKFYGPETKWLTGEDGSFVLSDHGPLFFVAITYLYMVIMAAAVVAGSAVRTANPAVRSFFHKLFAATLIPMVANLAYILGGFTLFDTDPTPFSFALSLTLVVWLVADNRWIDVSAIARELLFYNSTDPVFVIDPAGAAIETNPAAAELLRKEAEPVPLLRDFGELGPIVRYLAARGCLPDVTDIQLGRRHFAVRAHAISLGEGQKQVGWAVALLDVTVQKIAAQKAIAAEQMQAQFLATVSHELRTPLTVINGALGLLSQGGTKVNDAQKARLIGRATSSSDTLTKLVNDLIDTQSLSSAQFSMALEPCALGPMVQSAVARAESLQPDKCIRFSCDLPEVALVVQADAERMAQALDNVLSNAVKFSLPGGLVEISLQQHKAMAEVTVTDSGCGIPPGAEDQVFAPFSQIDSSDTKTAYGSGLGLHITRQILDRHSGHVRYVSAPGVGTTFTIALPLAP</sequence>
<keyword evidence="10" id="KW-1185">Reference proteome</keyword>
<dbReference type="GO" id="GO:0016301">
    <property type="term" value="F:kinase activity"/>
    <property type="evidence" value="ECO:0007669"/>
    <property type="project" value="UniProtKB-KW"/>
</dbReference>
<evidence type="ECO:0000256" key="2">
    <source>
        <dbReference type="ARBA" id="ARBA00012438"/>
    </source>
</evidence>
<evidence type="ECO:0000256" key="6">
    <source>
        <dbReference type="ARBA" id="ARBA00023012"/>
    </source>
</evidence>
<dbReference type="SMART" id="SM00388">
    <property type="entry name" value="HisKA"/>
    <property type="match status" value="1"/>
</dbReference>
<keyword evidence="6" id="KW-0902">Two-component regulatory system</keyword>
<evidence type="ECO:0000256" key="4">
    <source>
        <dbReference type="ARBA" id="ARBA00022679"/>
    </source>
</evidence>
<feature type="transmembrane region" description="Helical" evidence="7">
    <location>
        <begin position="146"/>
        <end position="171"/>
    </location>
</feature>
<dbReference type="InterPro" id="IPR004358">
    <property type="entry name" value="Sig_transdc_His_kin-like_C"/>
</dbReference>
<dbReference type="PANTHER" id="PTHR43711">
    <property type="entry name" value="TWO-COMPONENT HISTIDINE KINASE"/>
    <property type="match status" value="1"/>
</dbReference>
<dbReference type="Gene3D" id="3.30.565.10">
    <property type="entry name" value="Histidine kinase-like ATPase, C-terminal domain"/>
    <property type="match status" value="1"/>
</dbReference>
<keyword evidence="5 9" id="KW-0418">Kinase</keyword>